<feature type="domain" description="Glycosyltransferase 2-like" evidence="1">
    <location>
        <begin position="6"/>
        <end position="132"/>
    </location>
</feature>
<dbReference type="EMBL" id="AEQP01000024">
    <property type="protein sequence ID" value="EFV93727.1"/>
    <property type="molecule type" value="Genomic_DNA"/>
</dbReference>
<dbReference type="CDD" id="cd04179">
    <property type="entry name" value="DPM_DPG-synthase_like"/>
    <property type="match status" value="1"/>
</dbReference>
<accession>E7S0R2</accession>
<gene>
    <name evidence="2" type="ORF">HMPREF0551_2623</name>
</gene>
<evidence type="ECO:0000313" key="3">
    <source>
        <dbReference type="Proteomes" id="UP000011021"/>
    </source>
</evidence>
<dbReference type="SUPFAM" id="SSF53448">
    <property type="entry name" value="Nucleotide-diphospho-sugar transferases"/>
    <property type="match status" value="1"/>
</dbReference>
<reference evidence="2 3" key="1">
    <citation type="submission" date="2010-12" db="EMBL/GenBank/DDBJ databases">
        <authorList>
            <person name="Muzny D."/>
            <person name="Qin X."/>
            <person name="Deng J."/>
            <person name="Jiang H."/>
            <person name="Liu Y."/>
            <person name="Qu J."/>
            <person name="Song X.-Z."/>
            <person name="Zhang L."/>
            <person name="Thornton R."/>
            <person name="Coyle M."/>
            <person name="Francisco L."/>
            <person name="Jackson L."/>
            <person name="Javaid M."/>
            <person name="Korchina V."/>
            <person name="Kovar C."/>
            <person name="Mata R."/>
            <person name="Mathew T."/>
            <person name="Ngo R."/>
            <person name="Nguyen L."/>
            <person name="Nguyen N."/>
            <person name="Okwuonu G."/>
            <person name="Ongeri F."/>
            <person name="Pham C."/>
            <person name="Simmons D."/>
            <person name="Wilczek-Boney K."/>
            <person name="Hale W."/>
            <person name="Jakkamsetti A."/>
            <person name="Pham P."/>
            <person name="Ruth R."/>
            <person name="San Lucas F."/>
            <person name="Warren J."/>
            <person name="Zhang J."/>
            <person name="Zhao Z."/>
            <person name="Zhou C."/>
            <person name="Zhu D."/>
            <person name="Lee S."/>
            <person name="Bess C."/>
            <person name="Blankenburg K."/>
            <person name="Forbes L."/>
            <person name="Fu Q."/>
            <person name="Gubbala S."/>
            <person name="Hirani K."/>
            <person name="Jayaseelan J.C."/>
            <person name="Lara F."/>
            <person name="Munidasa M."/>
            <person name="Palculict T."/>
            <person name="Patil S."/>
            <person name="Pu L.-L."/>
            <person name="Saada N."/>
            <person name="Tang L."/>
            <person name="Weissenberger G."/>
            <person name="Zhu Y."/>
            <person name="Hemphill L."/>
            <person name="Shang Y."/>
            <person name="Youmans B."/>
            <person name="Ayvaz T."/>
            <person name="Ross M."/>
            <person name="Santibanez J."/>
            <person name="Aqrawi P."/>
            <person name="Gross S."/>
            <person name="Joshi V."/>
            <person name="Fowler G."/>
            <person name="Nazareth L."/>
            <person name="Reid J."/>
            <person name="Worley K."/>
            <person name="Petrosino J."/>
            <person name="Highlander S."/>
            <person name="Gibbs R."/>
        </authorList>
    </citation>
    <scope>NUCLEOTIDE SEQUENCE [LARGE SCALE GENOMIC DNA]</scope>
    <source>
        <strain evidence="2 3">ATCC 51599</strain>
    </source>
</reference>
<comment type="caution">
    <text evidence="2">The sequence shown here is derived from an EMBL/GenBank/DDBJ whole genome shotgun (WGS) entry which is preliminary data.</text>
</comment>
<name>E7S0R2_9BURK</name>
<dbReference type="Gene3D" id="3.90.550.10">
    <property type="entry name" value="Spore Coat Polysaccharide Biosynthesis Protein SpsA, Chain A"/>
    <property type="match status" value="1"/>
</dbReference>
<dbReference type="EC" id="2.4.-.-" evidence="2"/>
<dbReference type="GO" id="GO:0016757">
    <property type="term" value="F:glycosyltransferase activity"/>
    <property type="evidence" value="ECO:0007669"/>
    <property type="project" value="UniProtKB-KW"/>
</dbReference>
<evidence type="ECO:0000313" key="2">
    <source>
        <dbReference type="EMBL" id="EFV93727.1"/>
    </source>
</evidence>
<proteinExistence type="predicted"/>
<keyword evidence="3" id="KW-1185">Reference proteome</keyword>
<dbReference type="GO" id="GO:0006487">
    <property type="term" value="P:protein N-linked glycosylation"/>
    <property type="evidence" value="ECO:0007669"/>
    <property type="project" value="TreeGrafter"/>
</dbReference>
<organism evidence="2 3">
    <name type="scientific">Lautropia mirabilis ATCC 51599</name>
    <dbReference type="NCBI Taxonomy" id="887898"/>
    <lineage>
        <taxon>Bacteria</taxon>
        <taxon>Pseudomonadati</taxon>
        <taxon>Pseudomonadota</taxon>
        <taxon>Betaproteobacteria</taxon>
        <taxon>Burkholderiales</taxon>
        <taxon>Burkholderiaceae</taxon>
        <taxon>Lautropia</taxon>
    </lineage>
</organism>
<protein>
    <submittedName>
        <fullName evidence="2">Glycosyltransferase, group 2 family protein</fullName>
        <ecNumber evidence="2">2.4.-.-</ecNumber>
    </submittedName>
</protein>
<dbReference type="Proteomes" id="UP000011021">
    <property type="component" value="Unassembled WGS sequence"/>
</dbReference>
<dbReference type="RefSeq" id="WP_005675109.1">
    <property type="nucleotide sequence ID" value="NZ_CP146288.1"/>
</dbReference>
<dbReference type="STRING" id="887898.HMPREF0551_2623"/>
<sequence>MKVAALIPHYDHAGTLPTVVSAMRAQGLPVLIVDDASPERCRPVLDELARQDEVLVRHLPVNRGKGGAVKVGMAWAHDLGYDHVLQVDADAQHALGDAARLLEVARAQPEVVVCAEPVYGDDAPRARLYGRKLTNFWAAINTGSRQIRDGMCGFRIYPLGPVLKLLKAHRTGDRMDFDIEVLVLLVWAGVPLAWVRTPVKYEPGGVSHFQPWRDNMLISLMHARLFFRMLGRRVSTWLRRPR</sequence>
<keyword evidence="2" id="KW-0808">Transferase</keyword>
<dbReference type="PANTHER" id="PTHR10859">
    <property type="entry name" value="GLYCOSYL TRANSFERASE"/>
    <property type="match status" value="1"/>
</dbReference>
<evidence type="ECO:0000259" key="1">
    <source>
        <dbReference type="Pfam" id="PF00535"/>
    </source>
</evidence>
<keyword evidence="2" id="KW-0328">Glycosyltransferase</keyword>
<dbReference type="eggNOG" id="COG0463">
    <property type="taxonomic scope" value="Bacteria"/>
</dbReference>
<dbReference type="PANTHER" id="PTHR10859:SF91">
    <property type="entry name" value="DOLICHYL-PHOSPHATE BETA-GLUCOSYLTRANSFERASE"/>
    <property type="match status" value="1"/>
</dbReference>
<dbReference type="HOGENOM" id="CLU_033536_7_0_4"/>
<dbReference type="AlphaFoldDB" id="E7S0R2"/>
<dbReference type="InterPro" id="IPR001173">
    <property type="entry name" value="Glyco_trans_2-like"/>
</dbReference>
<dbReference type="InterPro" id="IPR029044">
    <property type="entry name" value="Nucleotide-diphossugar_trans"/>
</dbReference>
<dbReference type="Pfam" id="PF00535">
    <property type="entry name" value="Glycos_transf_2"/>
    <property type="match status" value="1"/>
</dbReference>